<comment type="catalytic activity">
    <reaction evidence="18">
        <text>(6S)-5,6,7,8-tetrahydrofolyl-(gamma-L-Glu)(n) + L-glutamate + ATP = (6S)-5,6,7,8-tetrahydrofolyl-(gamma-L-Glu)(n+1) + ADP + phosphate + H(+)</text>
        <dbReference type="Rhea" id="RHEA:10580"/>
        <dbReference type="Rhea" id="RHEA-COMP:14738"/>
        <dbReference type="Rhea" id="RHEA-COMP:14740"/>
        <dbReference type="ChEBI" id="CHEBI:15378"/>
        <dbReference type="ChEBI" id="CHEBI:29985"/>
        <dbReference type="ChEBI" id="CHEBI:30616"/>
        <dbReference type="ChEBI" id="CHEBI:43474"/>
        <dbReference type="ChEBI" id="CHEBI:141005"/>
        <dbReference type="ChEBI" id="CHEBI:456216"/>
        <dbReference type="EC" id="6.3.2.17"/>
    </reaction>
</comment>
<evidence type="ECO:0000256" key="12">
    <source>
        <dbReference type="ARBA" id="ARBA00022840"/>
    </source>
</evidence>
<comment type="catalytic activity">
    <reaction evidence="20">
        <text>(6R)-5,10-methylenetetrahydrofolyl-(gamma-L-Glu)(n) + L-glutamate + ATP = (6R)-5,10-methylenetetrahydrofolyl-(gamma-L-Glu)(n+1) + ADP + phosphate + H(+)</text>
        <dbReference type="Rhea" id="RHEA:51912"/>
        <dbReference type="Rhea" id="RHEA-COMP:13257"/>
        <dbReference type="Rhea" id="RHEA-COMP:13258"/>
        <dbReference type="ChEBI" id="CHEBI:15378"/>
        <dbReference type="ChEBI" id="CHEBI:29985"/>
        <dbReference type="ChEBI" id="CHEBI:30616"/>
        <dbReference type="ChEBI" id="CHEBI:43474"/>
        <dbReference type="ChEBI" id="CHEBI:136572"/>
        <dbReference type="ChEBI" id="CHEBI:456216"/>
        <dbReference type="EC" id="6.3.2.17"/>
    </reaction>
</comment>
<evidence type="ECO:0000256" key="3">
    <source>
        <dbReference type="ARBA" id="ARBA00004799"/>
    </source>
</evidence>
<dbReference type="EC" id="6.3.2.12" evidence="6"/>
<dbReference type="SUPFAM" id="SSF53244">
    <property type="entry name" value="MurD-like peptide ligases, peptide-binding domain"/>
    <property type="match status" value="1"/>
</dbReference>
<comment type="pathway">
    <text evidence="3">Cofactor biosynthesis; tetrahydrofolate biosynthesis; 7,8-dihydrofolate from 2-amino-4-hydroxy-6-hydroxymethyl-7,8-dihydropteridine diphosphate and 4-aminobenzoate: step 2/2.</text>
</comment>
<dbReference type="InterPro" id="IPR004101">
    <property type="entry name" value="Mur_ligase_C"/>
</dbReference>
<evidence type="ECO:0000256" key="20">
    <source>
        <dbReference type="ARBA" id="ARBA00049035"/>
    </source>
</evidence>
<protein>
    <recommendedName>
        <fullName evidence="8">Dihydrofolate synthase/folylpolyglutamate synthase</fullName>
        <ecNumber evidence="6">6.3.2.12</ecNumber>
        <ecNumber evidence="7">6.3.2.17</ecNumber>
    </recommendedName>
    <alternativeName>
        <fullName evidence="17">Folylpoly-gamma-glutamate synthetase-dihydrofolate synthetase</fullName>
    </alternativeName>
    <alternativeName>
        <fullName evidence="15">Folylpolyglutamate synthetase</fullName>
    </alternativeName>
    <alternativeName>
        <fullName evidence="16">Tetrahydrofolylpolyglutamate synthase</fullName>
    </alternativeName>
</protein>
<keyword evidence="13" id="KW-0460">Magnesium</keyword>
<dbReference type="GO" id="GO:0046656">
    <property type="term" value="P:folic acid biosynthetic process"/>
    <property type="evidence" value="ECO:0007669"/>
    <property type="project" value="UniProtKB-KW"/>
</dbReference>
<dbReference type="Gene3D" id="3.90.190.20">
    <property type="entry name" value="Mur ligase, C-terminal domain"/>
    <property type="match status" value="1"/>
</dbReference>
<keyword evidence="26" id="KW-1185">Reference proteome</keyword>
<keyword evidence="11 22" id="KW-0547">Nucleotide-binding</keyword>
<dbReference type="InterPro" id="IPR001645">
    <property type="entry name" value="Folylpolyglutamate_synth"/>
</dbReference>
<evidence type="ECO:0000256" key="21">
    <source>
        <dbReference type="ARBA" id="ARBA00049161"/>
    </source>
</evidence>
<dbReference type="FunFam" id="3.40.1190.10:FF:000011">
    <property type="entry name" value="Folylpolyglutamate synthase/dihydrofolate synthase"/>
    <property type="match status" value="1"/>
</dbReference>
<dbReference type="SUPFAM" id="SSF53623">
    <property type="entry name" value="MurD-like peptide ligases, catalytic domain"/>
    <property type="match status" value="1"/>
</dbReference>
<dbReference type="PANTHER" id="PTHR11136">
    <property type="entry name" value="FOLYLPOLYGLUTAMATE SYNTHASE-RELATED"/>
    <property type="match status" value="1"/>
</dbReference>
<evidence type="ECO:0000313" key="25">
    <source>
        <dbReference type="EMBL" id="MBB6004657.1"/>
    </source>
</evidence>
<evidence type="ECO:0000256" key="16">
    <source>
        <dbReference type="ARBA" id="ARBA00030592"/>
    </source>
</evidence>
<comment type="caution">
    <text evidence="25">The sequence shown here is derived from an EMBL/GenBank/DDBJ whole genome shotgun (WGS) entry which is preliminary data.</text>
</comment>
<evidence type="ECO:0000256" key="4">
    <source>
        <dbReference type="ARBA" id="ARBA00005150"/>
    </source>
</evidence>
<dbReference type="EC" id="6.3.2.17" evidence="7"/>
<dbReference type="GO" id="GO:0004326">
    <property type="term" value="F:tetrahydrofolylpolyglutamate synthase activity"/>
    <property type="evidence" value="ECO:0007669"/>
    <property type="project" value="UniProtKB-EC"/>
</dbReference>
<dbReference type="Proteomes" id="UP000524404">
    <property type="component" value="Unassembled WGS sequence"/>
</dbReference>
<evidence type="ECO:0000256" key="2">
    <source>
        <dbReference type="ARBA" id="ARBA00002714"/>
    </source>
</evidence>
<feature type="domain" description="Mur ligase central" evidence="24">
    <location>
        <begin position="51"/>
        <end position="270"/>
    </location>
</feature>
<dbReference type="GO" id="GO:0005524">
    <property type="term" value="F:ATP binding"/>
    <property type="evidence" value="ECO:0007669"/>
    <property type="project" value="UniProtKB-KW"/>
</dbReference>
<dbReference type="Gene3D" id="3.40.1190.10">
    <property type="entry name" value="Mur-like, catalytic domain"/>
    <property type="match status" value="1"/>
</dbReference>
<evidence type="ECO:0000256" key="15">
    <source>
        <dbReference type="ARBA" id="ARBA00030048"/>
    </source>
</evidence>
<evidence type="ECO:0000256" key="10">
    <source>
        <dbReference type="ARBA" id="ARBA00022723"/>
    </source>
</evidence>
<evidence type="ECO:0000256" key="9">
    <source>
        <dbReference type="ARBA" id="ARBA00022598"/>
    </source>
</evidence>
<evidence type="ECO:0000256" key="17">
    <source>
        <dbReference type="ARBA" id="ARBA00032510"/>
    </source>
</evidence>
<dbReference type="InterPro" id="IPR013221">
    <property type="entry name" value="Mur_ligase_cen"/>
</dbReference>
<evidence type="ECO:0000256" key="19">
    <source>
        <dbReference type="ARBA" id="ARBA00047808"/>
    </source>
</evidence>
<comment type="function">
    <text evidence="2">Functions in two distinct reactions of the de novo folate biosynthetic pathway. Catalyzes the addition of a glutamate residue to dihydropteroate (7,8-dihydropteroate or H2Pte) to form dihydrofolate (7,8-dihydrofolate monoglutamate or H2Pte-Glu). Also catalyzes successive additions of L-glutamate to tetrahydrofolate or 10-formyltetrahydrofolate or 5,10-methylenetetrahydrofolate, leading to folylpolyglutamate derivatives.</text>
</comment>
<comment type="catalytic activity">
    <reaction evidence="21">
        <text>7,8-dihydropteroate + L-glutamate + ATP = 7,8-dihydrofolate + ADP + phosphate + H(+)</text>
        <dbReference type="Rhea" id="RHEA:23584"/>
        <dbReference type="ChEBI" id="CHEBI:15378"/>
        <dbReference type="ChEBI" id="CHEBI:17839"/>
        <dbReference type="ChEBI" id="CHEBI:29985"/>
        <dbReference type="ChEBI" id="CHEBI:30616"/>
        <dbReference type="ChEBI" id="CHEBI:43474"/>
        <dbReference type="ChEBI" id="CHEBI:57451"/>
        <dbReference type="ChEBI" id="CHEBI:456216"/>
        <dbReference type="EC" id="6.3.2.12"/>
    </reaction>
</comment>
<comment type="catalytic activity">
    <reaction evidence="19">
        <text>10-formyltetrahydrofolyl-(gamma-L-Glu)(n) + L-glutamate + ATP = 10-formyltetrahydrofolyl-(gamma-L-Glu)(n+1) + ADP + phosphate + H(+)</text>
        <dbReference type="Rhea" id="RHEA:51904"/>
        <dbReference type="Rhea" id="RHEA-COMP:13088"/>
        <dbReference type="Rhea" id="RHEA-COMP:14300"/>
        <dbReference type="ChEBI" id="CHEBI:15378"/>
        <dbReference type="ChEBI" id="CHEBI:29985"/>
        <dbReference type="ChEBI" id="CHEBI:30616"/>
        <dbReference type="ChEBI" id="CHEBI:43474"/>
        <dbReference type="ChEBI" id="CHEBI:134413"/>
        <dbReference type="ChEBI" id="CHEBI:456216"/>
        <dbReference type="EC" id="6.3.2.17"/>
    </reaction>
</comment>
<organism evidence="25 26">
    <name type="scientific">Arcicella rosea</name>
    <dbReference type="NCBI Taxonomy" id="502909"/>
    <lineage>
        <taxon>Bacteria</taxon>
        <taxon>Pseudomonadati</taxon>
        <taxon>Bacteroidota</taxon>
        <taxon>Cytophagia</taxon>
        <taxon>Cytophagales</taxon>
        <taxon>Flectobacillaceae</taxon>
        <taxon>Arcicella</taxon>
    </lineage>
</organism>
<evidence type="ECO:0000256" key="11">
    <source>
        <dbReference type="ARBA" id="ARBA00022741"/>
    </source>
</evidence>
<sequence length="430" mass="47940">MTYQETINYLYQQLPVFHRIGKKAFKANLDNTLTICNHLGNPQEKFKSIHIAGTNGKGSTSHFLAAILQSAGYKTGLYTSPHLKSFTERIRINGQPIPEEEVISYVADNQVFLEDLKPSFFEMSVGMAFEYFAKQQVDIAVIEVGLGGRLDSTNVINPELSVITNISFDHTDILGDTLPQIAGEKAGIIKKNTPVVISEFQEETKDVFIRKAQEEKAKIYFAEDDFEIKSYKNKGTFLELEISNRKTDSIKSFVSQLTGSYQLKNILGVLKSVEILNEQGFNISEEAVYQGIEKVVSITGLKGRWQVLSEKPLMICDTAHNLSGITEILSSITKVKYKQLWMILGFVSDKDIDGILALLPKEANYVFCQANVPRALEAKLLQEKGESHALKGEVIEEVNKAIAFVKAKCSEDDLIYVGGSTFVVADIDEL</sequence>
<evidence type="ECO:0000256" key="13">
    <source>
        <dbReference type="ARBA" id="ARBA00022842"/>
    </source>
</evidence>
<dbReference type="AlphaFoldDB" id="A0A841EKF3"/>
<evidence type="ECO:0000313" key="26">
    <source>
        <dbReference type="Proteomes" id="UP000524404"/>
    </source>
</evidence>
<evidence type="ECO:0000256" key="7">
    <source>
        <dbReference type="ARBA" id="ARBA00013025"/>
    </source>
</evidence>
<dbReference type="Pfam" id="PF02875">
    <property type="entry name" value="Mur_ligase_C"/>
    <property type="match status" value="1"/>
</dbReference>
<dbReference type="PANTHER" id="PTHR11136:SF0">
    <property type="entry name" value="DIHYDROFOLATE SYNTHETASE-RELATED"/>
    <property type="match status" value="1"/>
</dbReference>
<dbReference type="InterPro" id="IPR018109">
    <property type="entry name" value="Folylpolyglutamate_synth_CS"/>
</dbReference>
<dbReference type="PIRSF" id="PIRSF001563">
    <property type="entry name" value="Folylpolyglu_synth"/>
    <property type="match status" value="1"/>
</dbReference>
<dbReference type="PROSITE" id="PS01012">
    <property type="entry name" value="FOLYLPOLYGLU_SYNT_2"/>
    <property type="match status" value="1"/>
</dbReference>
<keyword evidence="10" id="KW-0479">Metal-binding</keyword>
<reference evidence="25 26" key="1">
    <citation type="submission" date="2020-08" db="EMBL/GenBank/DDBJ databases">
        <title>Functional genomics of gut bacteria from endangered species of beetles.</title>
        <authorList>
            <person name="Carlos-Shanley C."/>
        </authorList>
    </citation>
    <scope>NUCLEOTIDE SEQUENCE [LARGE SCALE GENOMIC DNA]</scope>
    <source>
        <strain evidence="25 26">S00070</strain>
    </source>
</reference>
<keyword evidence="9 22" id="KW-0436">Ligase</keyword>
<evidence type="ECO:0000259" key="24">
    <source>
        <dbReference type="Pfam" id="PF08245"/>
    </source>
</evidence>
<accession>A0A841EKF3</accession>
<keyword evidence="12 22" id="KW-0067">ATP-binding</keyword>
<comment type="cofactor">
    <cofactor evidence="1">
        <name>Mg(2+)</name>
        <dbReference type="ChEBI" id="CHEBI:18420"/>
    </cofactor>
</comment>
<dbReference type="InterPro" id="IPR036615">
    <property type="entry name" value="Mur_ligase_C_dom_sf"/>
</dbReference>
<comment type="pathway">
    <text evidence="4">Cofactor biosynthesis; tetrahydrofolylpolyglutamate biosynthesis.</text>
</comment>
<evidence type="ECO:0000256" key="8">
    <source>
        <dbReference type="ARBA" id="ARBA00019357"/>
    </source>
</evidence>
<dbReference type="InterPro" id="IPR036565">
    <property type="entry name" value="Mur-like_cat_sf"/>
</dbReference>
<dbReference type="EMBL" id="JACHKT010000027">
    <property type="protein sequence ID" value="MBB6004657.1"/>
    <property type="molecule type" value="Genomic_DNA"/>
</dbReference>
<name>A0A841EKF3_9BACT</name>
<evidence type="ECO:0000256" key="22">
    <source>
        <dbReference type="PIRNR" id="PIRNR001563"/>
    </source>
</evidence>
<dbReference type="RefSeq" id="WP_184135790.1">
    <property type="nucleotide sequence ID" value="NZ_JACHKT010000027.1"/>
</dbReference>
<dbReference type="GO" id="GO:0008841">
    <property type="term" value="F:dihydrofolate synthase activity"/>
    <property type="evidence" value="ECO:0007669"/>
    <property type="project" value="UniProtKB-EC"/>
</dbReference>
<dbReference type="GO" id="GO:0046872">
    <property type="term" value="F:metal ion binding"/>
    <property type="evidence" value="ECO:0007669"/>
    <property type="project" value="UniProtKB-KW"/>
</dbReference>
<evidence type="ECO:0000259" key="23">
    <source>
        <dbReference type="Pfam" id="PF02875"/>
    </source>
</evidence>
<dbReference type="Pfam" id="PF08245">
    <property type="entry name" value="Mur_ligase_M"/>
    <property type="match status" value="1"/>
</dbReference>
<dbReference type="NCBIfam" id="TIGR01499">
    <property type="entry name" value="folC"/>
    <property type="match status" value="1"/>
</dbReference>
<evidence type="ECO:0000256" key="1">
    <source>
        <dbReference type="ARBA" id="ARBA00001946"/>
    </source>
</evidence>
<evidence type="ECO:0000256" key="18">
    <source>
        <dbReference type="ARBA" id="ARBA00047493"/>
    </source>
</evidence>
<gene>
    <name evidence="25" type="ORF">HNP25_003323</name>
</gene>
<evidence type="ECO:0000256" key="5">
    <source>
        <dbReference type="ARBA" id="ARBA00008276"/>
    </source>
</evidence>
<keyword evidence="14" id="KW-0289">Folate biosynthesis</keyword>
<evidence type="ECO:0000256" key="6">
    <source>
        <dbReference type="ARBA" id="ARBA00013023"/>
    </source>
</evidence>
<proteinExistence type="inferred from homology"/>
<evidence type="ECO:0000256" key="14">
    <source>
        <dbReference type="ARBA" id="ARBA00022909"/>
    </source>
</evidence>
<dbReference type="GO" id="GO:0005737">
    <property type="term" value="C:cytoplasm"/>
    <property type="evidence" value="ECO:0007669"/>
    <property type="project" value="TreeGrafter"/>
</dbReference>
<comment type="similarity">
    <text evidence="5 22">Belongs to the folylpolyglutamate synthase family.</text>
</comment>
<feature type="domain" description="Mur ligase C-terminal" evidence="23">
    <location>
        <begin position="303"/>
        <end position="420"/>
    </location>
</feature>